<protein>
    <submittedName>
        <fullName evidence="5">PAS domain-containing protein</fullName>
    </submittedName>
</protein>
<comment type="caution">
    <text evidence="5">The sequence shown here is derived from an EMBL/GenBank/DDBJ whole genome shotgun (WGS) entry which is preliminary data.</text>
</comment>
<gene>
    <name evidence="5" type="ORF">L1967_14400</name>
</gene>
<dbReference type="AlphaFoldDB" id="A0A9X2A3C5"/>
<keyword evidence="2" id="KW-0288">FMN</keyword>
<keyword evidence="1" id="KW-0285">Flavoprotein</keyword>
<dbReference type="SUPFAM" id="SSF55785">
    <property type="entry name" value="PYP-like sensor domain (PAS domain)"/>
    <property type="match status" value="1"/>
</dbReference>
<dbReference type="InterPro" id="IPR000014">
    <property type="entry name" value="PAS"/>
</dbReference>
<proteinExistence type="predicted"/>
<evidence type="ECO:0000256" key="2">
    <source>
        <dbReference type="ARBA" id="ARBA00022643"/>
    </source>
</evidence>
<evidence type="ECO:0000313" key="5">
    <source>
        <dbReference type="EMBL" id="MCL6219484.1"/>
    </source>
</evidence>
<dbReference type="RefSeq" id="WP_249602203.1">
    <property type="nucleotide sequence ID" value="NZ_JAKHSK010000021.1"/>
</dbReference>
<evidence type="ECO:0000259" key="4">
    <source>
        <dbReference type="Pfam" id="PF13426"/>
    </source>
</evidence>
<keyword evidence="3" id="KW-0157">Chromophore</keyword>
<evidence type="ECO:0000313" key="6">
    <source>
        <dbReference type="Proteomes" id="UP001139521"/>
    </source>
</evidence>
<dbReference type="Gene3D" id="3.30.450.20">
    <property type="entry name" value="PAS domain"/>
    <property type="match status" value="1"/>
</dbReference>
<evidence type="ECO:0000256" key="1">
    <source>
        <dbReference type="ARBA" id="ARBA00022630"/>
    </source>
</evidence>
<reference evidence="5" key="1">
    <citation type="submission" date="2022-01" db="EMBL/GenBank/DDBJ databases">
        <title>Genome sequencing of Zunongwangia sp. M21534 genome.</title>
        <authorList>
            <person name="Chen Y."/>
            <person name="Dong C."/>
            <person name="Shao Z."/>
        </authorList>
    </citation>
    <scope>NUCLEOTIDE SEQUENCE</scope>
    <source>
        <strain evidence="5">MCCC M21534</strain>
    </source>
</reference>
<evidence type="ECO:0000256" key="3">
    <source>
        <dbReference type="ARBA" id="ARBA00022991"/>
    </source>
</evidence>
<keyword evidence="6" id="KW-1185">Reference proteome</keyword>
<sequence>MAPEKDYNLSSLDLFLNKSSELLRNLQVQQLHPLSSMDIFADYSDKIKEQARRKTEMKSLQLFAKKFNWNTSLNFMLEKDYEALVLTESDQTIVWTNKGFSNMTGYPANFAKGKKPNFLQGKNTSAITRKKIQNLVTSENNFSEILANYRKNGEEYLCKIDIYPIKNIEQQVTHFLALEKEIYEY</sequence>
<name>A0A9X2A3C5_9FLAO</name>
<organism evidence="5 6">
    <name type="scientific">Zunongwangia pacifica</name>
    <dbReference type="NCBI Taxonomy" id="2911062"/>
    <lineage>
        <taxon>Bacteria</taxon>
        <taxon>Pseudomonadati</taxon>
        <taxon>Bacteroidota</taxon>
        <taxon>Flavobacteriia</taxon>
        <taxon>Flavobacteriales</taxon>
        <taxon>Flavobacteriaceae</taxon>
        <taxon>Zunongwangia</taxon>
    </lineage>
</organism>
<dbReference type="NCBIfam" id="TIGR00229">
    <property type="entry name" value="sensory_box"/>
    <property type="match status" value="1"/>
</dbReference>
<accession>A0A9X2A3C5</accession>
<dbReference type="InterPro" id="IPR035965">
    <property type="entry name" value="PAS-like_dom_sf"/>
</dbReference>
<feature type="domain" description="PAS" evidence="4">
    <location>
        <begin position="83"/>
        <end position="181"/>
    </location>
</feature>
<dbReference type="EMBL" id="JAKHSK010000021">
    <property type="protein sequence ID" value="MCL6219484.1"/>
    <property type="molecule type" value="Genomic_DNA"/>
</dbReference>
<dbReference type="Pfam" id="PF13426">
    <property type="entry name" value="PAS_9"/>
    <property type="match status" value="1"/>
</dbReference>
<dbReference type="PANTHER" id="PTHR47429:SF2">
    <property type="entry name" value="PROTEIN TWIN LOV 1"/>
    <property type="match status" value="1"/>
</dbReference>
<dbReference type="PANTHER" id="PTHR47429">
    <property type="entry name" value="PROTEIN TWIN LOV 1"/>
    <property type="match status" value="1"/>
</dbReference>
<dbReference type="Proteomes" id="UP001139521">
    <property type="component" value="Unassembled WGS sequence"/>
</dbReference>